<reference evidence="2" key="1">
    <citation type="submission" date="2018-12" db="EMBL/GenBank/DDBJ databases">
        <title>Tengunoibacter tsumagoiensis gen. nov., sp. nov., Dictyobacter kobayashii sp. nov., D. alpinus sp. nov., and D. joshuensis sp. nov. and description of Dictyobacteraceae fam. nov. within the order Ktedonobacterales isolated from Tengu-no-mugimeshi.</title>
        <authorList>
            <person name="Wang C.M."/>
            <person name="Zheng Y."/>
            <person name="Sakai Y."/>
            <person name="Toyoda A."/>
            <person name="Minakuchi Y."/>
            <person name="Abe K."/>
            <person name="Yokota A."/>
            <person name="Yabe S."/>
        </authorList>
    </citation>
    <scope>NUCLEOTIDE SEQUENCE [LARGE SCALE GENOMIC DNA]</scope>
    <source>
        <strain evidence="2">Uno3</strain>
    </source>
</reference>
<evidence type="ECO:0000313" key="2">
    <source>
        <dbReference type="Proteomes" id="UP000287352"/>
    </source>
</evidence>
<comment type="caution">
    <text evidence="1">The sequence shown here is derived from an EMBL/GenBank/DDBJ whole genome shotgun (WGS) entry which is preliminary data.</text>
</comment>
<protein>
    <submittedName>
        <fullName evidence="1">Uncharacterized protein</fullName>
    </submittedName>
</protein>
<dbReference type="EMBL" id="BIFR01000001">
    <property type="protein sequence ID" value="GCE12976.1"/>
    <property type="molecule type" value="Genomic_DNA"/>
</dbReference>
<keyword evidence="2" id="KW-1185">Reference proteome</keyword>
<sequence>MKNVPFPFLPDDFDPEDDIDALFFQLERYTPPADIVERIMQAVSELPISYAEQNSGHKSEQK</sequence>
<dbReference type="RefSeq" id="WP_126580548.1">
    <property type="nucleotide sequence ID" value="NZ_BIFR01000001.1"/>
</dbReference>
<accession>A0A402A1P1</accession>
<dbReference type="Proteomes" id="UP000287352">
    <property type="component" value="Unassembled WGS sequence"/>
</dbReference>
<proteinExistence type="predicted"/>
<dbReference type="AlphaFoldDB" id="A0A402A1P1"/>
<evidence type="ECO:0000313" key="1">
    <source>
        <dbReference type="EMBL" id="GCE12976.1"/>
    </source>
</evidence>
<organism evidence="1 2">
    <name type="scientific">Tengunoibacter tsumagoiensis</name>
    <dbReference type="NCBI Taxonomy" id="2014871"/>
    <lineage>
        <taxon>Bacteria</taxon>
        <taxon>Bacillati</taxon>
        <taxon>Chloroflexota</taxon>
        <taxon>Ktedonobacteria</taxon>
        <taxon>Ktedonobacterales</taxon>
        <taxon>Dictyobacteraceae</taxon>
        <taxon>Tengunoibacter</taxon>
    </lineage>
</organism>
<gene>
    <name evidence="1" type="ORF">KTT_28350</name>
</gene>
<name>A0A402A1P1_9CHLR</name>